<dbReference type="InterPro" id="IPR045865">
    <property type="entry name" value="ACT-like_dom_sf"/>
</dbReference>
<sequence>MWSRVAQYLGDHPKRLSVARVLVENGLSVRGGKIYCNEIEIPPIRIGRVAGVDRRTVSETIGMIEEDPELKVIFEAIRSAGLSLREIARHINLGVVEITVPDARVPGILAGAASLIAARGISIRQAIVDDPELSPEPGLTLIAEKKIPGELIPEFLKIEGVSKVSVY</sequence>
<gene>
    <name evidence="1" type="ORF">AC482_00930</name>
</gene>
<dbReference type="EMBL" id="LFWZ01000006">
    <property type="protein sequence ID" value="KON31361.1"/>
    <property type="molecule type" value="Genomic_DNA"/>
</dbReference>
<dbReference type="AlphaFoldDB" id="A0A0M0BT27"/>
<name>A0A0M0BT27_9ARCH</name>
<evidence type="ECO:0008006" key="3">
    <source>
        <dbReference type="Google" id="ProtNLM"/>
    </source>
</evidence>
<reference evidence="1 2" key="1">
    <citation type="submission" date="2015-06" db="EMBL/GenBank/DDBJ databases">
        <title>New insights into the roles of widespread benthic archaea in carbon and nitrogen cycling.</title>
        <authorList>
            <person name="Lazar C.S."/>
            <person name="Baker B.J."/>
            <person name="Seitz K.W."/>
            <person name="Hyde A.S."/>
            <person name="Dick G.J."/>
            <person name="Hinrichs K.-U."/>
            <person name="Teske A.P."/>
        </authorList>
    </citation>
    <scope>NUCLEOTIDE SEQUENCE [LARGE SCALE GENOMIC DNA]</scope>
    <source>
        <strain evidence="1">DG-45</strain>
    </source>
</reference>
<protein>
    <recommendedName>
        <fullName evidence="3">Amino acid-binding protein</fullName>
    </recommendedName>
</protein>
<dbReference type="Proteomes" id="UP000037210">
    <property type="component" value="Unassembled WGS sequence"/>
</dbReference>
<dbReference type="PIRSF" id="PIRSF004897">
    <property type="entry name" value="UCP004897_ACT"/>
    <property type="match status" value="1"/>
</dbReference>
<accession>A0A0M0BT27</accession>
<organism evidence="1 2">
    <name type="scientific">miscellaneous Crenarchaeota group-15 archaeon DG-45</name>
    <dbReference type="NCBI Taxonomy" id="1685127"/>
    <lineage>
        <taxon>Archaea</taxon>
        <taxon>Candidatus Bathyarchaeota</taxon>
        <taxon>MCG-15</taxon>
    </lineage>
</organism>
<comment type="caution">
    <text evidence="1">The sequence shown here is derived from an EMBL/GenBank/DDBJ whole genome shotgun (WGS) entry which is preliminary data.</text>
</comment>
<evidence type="ECO:0000313" key="1">
    <source>
        <dbReference type="EMBL" id="KON31361.1"/>
    </source>
</evidence>
<evidence type="ECO:0000313" key="2">
    <source>
        <dbReference type="Proteomes" id="UP000037210"/>
    </source>
</evidence>
<dbReference type="InterPro" id="IPR014424">
    <property type="entry name" value="UCP004897_ACT"/>
</dbReference>
<dbReference type="SUPFAM" id="SSF55021">
    <property type="entry name" value="ACT-like"/>
    <property type="match status" value="1"/>
</dbReference>
<proteinExistence type="predicted"/>